<sequence length="142" mass="15069">MKSTLAKKLLTCLVTAVILLNPLQLRAQDSNSAGLVDESLNDLYVVLGSGAIGAVLGLSTLSFVETPKDHMKNIAIGGAIGIVFGVGYVIFNQATKSQAITELTPSPMTAETNESLARIDFSKQKIAESYLKDPTVGFSFTF</sequence>
<evidence type="ECO:0000313" key="2">
    <source>
        <dbReference type="Proteomes" id="UP000235584"/>
    </source>
</evidence>
<keyword evidence="2" id="KW-1185">Reference proteome</keyword>
<organism evidence="1 2">
    <name type="scientific">Bacteriovorax stolpii</name>
    <name type="common">Bdellovibrio stolpii</name>
    <dbReference type="NCBI Taxonomy" id="960"/>
    <lineage>
        <taxon>Bacteria</taxon>
        <taxon>Pseudomonadati</taxon>
        <taxon>Bdellovibrionota</taxon>
        <taxon>Bacteriovoracia</taxon>
        <taxon>Bacteriovoracales</taxon>
        <taxon>Bacteriovoracaceae</taxon>
        <taxon>Bacteriovorax</taxon>
    </lineage>
</organism>
<name>A0A2K9NR72_BACTC</name>
<dbReference type="EMBL" id="CP025704">
    <property type="protein sequence ID" value="AUN97244.1"/>
    <property type="molecule type" value="Genomic_DNA"/>
</dbReference>
<proteinExistence type="predicted"/>
<dbReference type="OrthoDB" id="5297966at2"/>
<dbReference type="Proteomes" id="UP000235584">
    <property type="component" value="Chromosome"/>
</dbReference>
<dbReference type="KEGG" id="bsto:C0V70_03790"/>
<evidence type="ECO:0000313" key="1">
    <source>
        <dbReference type="EMBL" id="AUN97244.1"/>
    </source>
</evidence>
<dbReference type="AlphaFoldDB" id="A0A2K9NR72"/>
<reference evidence="1 2" key="1">
    <citation type="submission" date="2018-01" db="EMBL/GenBank/DDBJ databases">
        <title>Complete genome sequence of Bacteriovorax stolpii DSM12778.</title>
        <authorList>
            <person name="Tang B."/>
            <person name="Chang J."/>
        </authorList>
    </citation>
    <scope>NUCLEOTIDE SEQUENCE [LARGE SCALE GENOMIC DNA]</scope>
    <source>
        <strain evidence="1 2">DSM 12778</strain>
    </source>
</reference>
<accession>A0A2K9NR72</accession>
<protein>
    <submittedName>
        <fullName evidence="1">Uncharacterized protein</fullName>
    </submittedName>
</protein>
<dbReference type="RefSeq" id="WP_102242539.1">
    <property type="nucleotide sequence ID" value="NZ_CP025704.1"/>
</dbReference>
<gene>
    <name evidence="1" type="ORF">C0V70_03790</name>
</gene>